<dbReference type="InterPro" id="IPR036396">
    <property type="entry name" value="Cyt_P450_sf"/>
</dbReference>
<dbReference type="InterPro" id="IPR001128">
    <property type="entry name" value="Cyt_P450"/>
</dbReference>
<dbReference type="GO" id="GO:0016705">
    <property type="term" value="F:oxidoreductase activity, acting on paired donors, with incorporation or reduction of molecular oxygen"/>
    <property type="evidence" value="ECO:0007669"/>
    <property type="project" value="InterPro"/>
</dbReference>
<comment type="subcellular location">
    <subcellularLocation>
        <location evidence="4">Endoplasmic reticulum membrane</location>
    </subcellularLocation>
</comment>
<dbReference type="GO" id="GO:0020037">
    <property type="term" value="F:heme binding"/>
    <property type="evidence" value="ECO:0007669"/>
    <property type="project" value="InterPro"/>
</dbReference>
<dbReference type="PANTHER" id="PTHR24302:SF42">
    <property type="entry name" value="CYTOCHROME P450 FAMILY 3 SUBFAMILY A MEMBER 4"/>
    <property type="match status" value="1"/>
</dbReference>
<evidence type="ECO:0000256" key="23">
    <source>
        <dbReference type="ARBA" id="ARBA00054825"/>
    </source>
</evidence>
<evidence type="ECO:0000256" key="16">
    <source>
        <dbReference type="ARBA" id="ARBA00033404"/>
    </source>
</evidence>
<keyword evidence="26" id="KW-0812">Transmembrane</keyword>
<evidence type="ECO:0000256" key="24">
    <source>
        <dbReference type="PIRSR" id="PIRSR602401-1"/>
    </source>
</evidence>
<proteinExistence type="inferred from homology"/>
<accession>G3TJS4</accession>
<comment type="cofactor">
    <cofactor evidence="3 24">
        <name>heme</name>
        <dbReference type="ChEBI" id="CHEBI:30413"/>
    </cofactor>
</comment>
<dbReference type="eggNOG" id="KOG0158">
    <property type="taxonomic scope" value="Eukaryota"/>
</dbReference>
<dbReference type="GO" id="GO:0106256">
    <property type="term" value="F:hydroperoxy icosatetraenoate dehydratase activity"/>
    <property type="evidence" value="ECO:0007669"/>
    <property type="project" value="UniProtKB-EC"/>
</dbReference>
<comment type="catalytic activity">
    <reaction evidence="2">
        <text>a hydroperoxyeicosatetraenoate = an oxoeicosatetraenoate + H2O</text>
        <dbReference type="Rhea" id="RHEA:55556"/>
        <dbReference type="ChEBI" id="CHEBI:15377"/>
        <dbReference type="ChEBI" id="CHEBI:59720"/>
        <dbReference type="ChEBI" id="CHEBI:131859"/>
        <dbReference type="EC" id="4.2.1.152"/>
    </reaction>
    <physiologicalReaction direction="left-to-right" evidence="2">
        <dbReference type="Rhea" id="RHEA:55557"/>
    </physiologicalReaction>
</comment>
<reference evidence="27" key="2">
    <citation type="submission" date="2025-08" db="UniProtKB">
        <authorList>
            <consortium name="Ensembl"/>
        </authorList>
    </citation>
    <scope>IDENTIFICATION</scope>
    <source>
        <strain evidence="27">Isolate ISIS603380</strain>
    </source>
</reference>
<evidence type="ECO:0000256" key="11">
    <source>
        <dbReference type="ARBA" id="ARBA00022824"/>
    </source>
</evidence>
<dbReference type="PROSITE" id="PS00086">
    <property type="entry name" value="CYTOCHROME_P450"/>
    <property type="match status" value="1"/>
</dbReference>
<dbReference type="PRINTS" id="PR00463">
    <property type="entry name" value="EP450I"/>
</dbReference>
<evidence type="ECO:0000256" key="7">
    <source>
        <dbReference type="ARBA" id="ARBA00022501"/>
    </source>
</evidence>
<keyword evidence="13 24" id="KW-0408">Iron</keyword>
<dbReference type="HOGENOM" id="CLU_001570_5_2_1"/>
<keyword evidence="8" id="KW-0276">Fatty acid metabolism</keyword>
<dbReference type="FunFam" id="1.10.630.10:FF:000003">
    <property type="entry name" value="cytochrome P450 3A12-like isoform X2"/>
    <property type="match status" value="1"/>
</dbReference>
<dbReference type="InterPro" id="IPR002401">
    <property type="entry name" value="Cyt_P450_E_grp-I"/>
</dbReference>
<evidence type="ECO:0000256" key="10">
    <source>
        <dbReference type="ARBA" id="ARBA00022723"/>
    </source>
</evidence>
<reference evidence="27 28" key="1">
    <citation type="submission" date="2009-06" db="EMBL/GenBank/DDBJ databases">
        <title>The Genome Sequence of Loxodonta africana (African elephant).</title>
        <authorList>
            <person name="Di Palma F."/>
            <person name="Heiman D."/>
            <person name="Young S."/>
            <person name="Johnson J."/>
            <person name="Lander E.S."/>
            <person name="Lindblad-Toh K."/>
        </authorList>
    </citation>
    <scope>NUCLEOTIDE SEQUENCE [LARGE SCALE GENOMIC DNA]</scope>
    <source>
        <strain evidence="27 28">Isolate ISIS603380</strain>
    </source>
</reference>
<evidence type="ECO:0000256" key="3">
    <source>
        <dbReference type="ARBA" id="ARBA00001971"/>
    </source>
</evidence>
<keyword evidence="8" id="KW-0643">Prostaglandin biosynthesis</keyword>
<keyword evidence="10 24" id="KW-0479">Metal-binding</keyword>
<dbReference type="InterPro" id="IPR050705">
    <property type="entry name" value="Cytochrome_P450_3A"/>
</dbReference>
<comment type="catalytic activity">
    <reaction evidence="1">
        <text>(15S)-hydroperoxy-(5Z,8Z,11Z,13E)-eicosatetraenoate = 15-oxo-(5Z,8Z,11Z,13E)-eicosatetraenoate + H2O</text>
        <dbReference type="Rhea" id="RHEA:48636"/>
        <dbReference type="ChEBI" id="CHEBI:15377"/>
        <dbReference type="ChEBI" id="CHEBI:57410"/>
        <dbReference type="ChEBI" id="CHEBI:57446"/>
    </reaction>
    <physiologicalReaction direction="left-to-right" evidence="1">
        <dbReference type="Rhea" id="RHEA:48637"/>
    </physiologicalReaction>
</comment>
<dbReference type="GO" id="GO:0004796">
    <property type="term" value="F:thromboxane-A synthase activity"/>
    <property type="evidence" value="ECO:0007669"/>
    <property type="project" value="UniProtKB-EC"/>
</dbReference>
<comment type="catalytic activity">
    <reaction evidence="18">
        <text>prostaglandin H2 = (12S)-hydroxy-(5Z,8E,10E)-heptadecatrienoate + malonaldehyde</text>
        <dbReference type="Rhea" id="RHEA:48644"/>
        <dbReference type="ChEBI" id="CHEBI:57405"/>
        <dbReference type="ChEBI" id="CHEBI:90694"/>
        <dbReference type="ChEBI" id="CHEBI:566274"/>
    </reaction>
</comment>
<keyword evidence="8" id="KW-0275">Fatty acid biosynthesis</keyword>
<evidence type="ECO:0000256" key="2">
    <source>
        <dbReference type="ARBA" id="ARBA00001719"/>
    </source>
</evidence>
<comment type="catalytic activity">
    <reaction evidence="19">
        <text>prostaglandin H2 = thromboxane A2</text>
        <dbReference type="Rhea" id="RHEA:17137"/>
        <dbReference type="ChEBI" id="CHEBI:57405"/>
        <dbReference type="ChEBI" id="CHEBI:57445"/>
        <dbReference type="EC" id="5.3.99.5"/>
    </reaction>
    <physiologicalReaction direction="left-to-right" evidence="19">
        <dbReference type="Rhea" id="RHEA:17138"/>
    </physiologicalReaction>
</comment>
<evidence type="ECO:0000256" key="21">
    <source>
        <dbReference type="ARBA" id="ARBA00040834"/>
    </source>
</evidence>
<keyword evidence="8" id="KW-0443">Lipid metabolism</keyword>
<keyword evidence="26" id="KW-1133">Transmembrane helix</keyword>
<evidence type="ECO:0000313" key="28">
    <source>
        <dbReference type="Proteomes" id="UP000007646"/>
    </source>
</evidence>
<evidence type="ECO:0000313" key="27">
    <source>
        <dbReference type="Ensembl" id="ENSLAFP00000015008.3"/>
    </source>
</evidence>
<organism evidence="27 28">
    <name type="scientific">Loxodonta africana</name>
    <name type="common">African elephant</name>
    <dbReference type="NCBI Taxonomy" id="9785"/>
    <lineage>
        <taxon>Eukaryota</taxon>
        <taxon>Metazoa</taxon>
        <taxon>Chordata</taxon>
        <taxon>Craniata</taxon>
        <taxon>Vertebrata</taxon>
        <taxon>Euteleostomi</taxon>
        <taxon>Mammalia</taxon>
        <taxon>Eutheria</taxon>
        <taxon>Afrotheria</taxon>
        <taxon>Proboscidea</taxon>
        <taxon>Elephantidae</taxon>
        <taxon>Loxodonta</taxon>
    </lineage>
</organism>
<keyword evidence="12 25" id="KW-0560">Oxidoreductase</keyword>
<evidence type="ECO:0000256" key="26">
    <source>
        <dbReference type="SAM" id="Phobius"/>
    </source>
</evidence>
<evidence type="ECO:0000256" key="18">
    <source>
        <dbReference type="ARBA" id="ARBA00036424"/>
    </source>
</evidence>
<reference evidence="27" key="3">
    <citation type="submission" date="2025-09" db="UniProtKB">
        <authorList>
            <consortium name="Ensembl"/>
        </authorList>
    </citation>
    <scope>IDENTIFICATION</scope>
    <source>
        <strain evidence="27">Isolate ISIS603380</strain>
    </source>
</reference>
<dbReference type="Pfam" id="PF00067">
    <property type="entry name" value="p450"/>
    <property type="match status" value="1"/>
</dbReference>
<feature type="binding site" description="axial binding residue" evidence="24">
    <location>
        <position position="442"/>
    </location>
    <ligand>
        <name>heme</name>
        <dbReference type="ChEBI" id="CHEBI:30413"/>
    </ligand>
    <ligandPart>
        <name>Fe</name>
        <dbReference type="ChEBI" id="CHEBI:18248"/>
    </ligandPart>
</feature>
<dbReference type="GO" id="GO:0005506">
    <property type="term" value="F:iron ion binding"/>
    <property type="evidence" value="ECO:0007669"/>
    <property type="project" value="InterPro"/>
</dbReference>
<evidence type="ECO:0000256" key="14">
    <source>
        <dbReference type="ARBA" id="ARBA00023033"/>
    </source>
</evidence>
<protein>
    <recommendedName>
        <fullName evidence="21">Thromboxane-A synthase</fullName>
        <ecNumber evidence="6">4.2.1.152</ecNumber>
        <ecNumber evidence="20">5.3.99.5</ecNumber>
    </recommendedName>
    <alternativeName>
        <fullName evidence="22">Cytochrome P450 5A1</fullName>
    </alternativeName>
    <alternativeName>
        <fullName evidence="16">Hydroperoxy icosatetraenoate dehydratase</fullName>
    </alternativeName>
</protein>
<dbReference type="AlphaFoldDB" id="G3TJS4"/>
<comment type="function">
    <text evidence="23">Catalyzes the conversion of prostaglandin H2 (PGH2) to thromboxane A2 (TXA2), a potent inducer of blood vessel constriction and platelet aggregation. Also cleaves PGH2 to 12-hydroxy-heptadecatrienoicacid (12-HHT) and malondialdehyde, which is known to act as a mediator of DNA damage. 12-HHT and malondialdehyde are formed stoichiometrically in the same amounts as TXA2. Additionally, displays dehydratase activity, toward (15S)-hydroperoxy-(5Z,8Z,11Z,13E)-eicosatetraenoate (15(S)-HPETE) producing 15-KETE and 15-HETE.</text>
</comment>
<keyword evidence="11" id="KW-0256">Endoplasmic reticulum</keyword>
<keyword evidence="15 26" id="KW-0472">Membrane</keyword>
<dbReference type="OMA" id="ELYPMMW"/>
<dbReference type="GeneTree" id="ENSGT00950000182958"/>
<dbReference type="Ensembl" id="ENSLAFT00000017905.3">
    <property type="protein sequence ID" value="ENSLAFP00000015008.3"/>
    <property type="gene ID" value="ENSLAFG00000028866.1"/>
</dbReference>
<dbReference type="GO" id="GO:0001516">
    <property type="term" value="P:prostaglandin biosynthetic process"/>
    <property type="evidence" value="ECO:0007669"/>
    <property type="project" value="UniProtKB-KW"/>
</dbReference>
<evidence type="ECO:0000256" key="25">
    <source>
        <dbReference type="RuleBase" id="RU000461"/>
    </source>
</evidence>
<dbReference type="InParanoid" id="G3TJS4"/>
<dbReference type="Gene3D" id="1.10.630.10">
    <property type="entry name" value="Cytochrome P450"/>
    <property type="match status" value="1"/>
</dbReference>
<sequence>MAFLPSLGAETWVFLVTCGALLLLYGIWPYNFFRKLGIPGPRPLPFIGTYLEYRKGMLEFDLECSKKYGKIWGLYEGRQPILAILDPDLIKTVLVKEFYTAFTNRRNLALSGNLKLAITEVEDEMWKRIRAIISPTFSSGKLKEMFPLIKHHGDILMKNIEKKVAQDEVVNVSEIFGAYSLDVITSTSFGIDTDSINNPDDIILRCVKKAVSVSFLSPLIFLTGLFPFLVPLLERMNVTLLSRKELDFFVNVTQRLKEQRQASGRSDRVDLLQLMIDSQATVSLESIKALTDVEITAQSIIFIFAGFETSSLTLSFIAYNLATHPEVQEKLQEEIDSALPNKEDFTYDALFQMEYLDMVVNETLRLFPLGGRLERVCKKTIEINGVTVPKGTVVVIPTYVLHRDPAYWPEPEKFCPERFSKDNKKGLDPYVFLPFGIGPRNCIGMRFSLLSLKAALVLLLQNFSLEICKETPIPLELNTNSFMVPKKPIFLKLTPRTRVVSQE</sequence>
<dbReference type="GO" id="GO:0005789">
    <property type="term" value="C:endoplasmic reticulum membrane"/>
    <property type="evidence" value="ECO:0007669"/>
    <property type="project" value="UniProtKB-SubCell"/>
</dbReference>
<dbReference type="GO" id="GO:0008395">
    <property type="term" value="F:steroid hydroxylase activity"/>
    <property type="evidence" value="ECO:0007669"/>
    <property type="project" value="TreeGrafter"/>
</dbReference>
<dbReference type="PANTHER" id="PTHR24302">
    <property type="entry name" value="CYTOCHROME P450 FAMILY 3"/>
    <property type="match status" value="1"/>
</dbReference>
<evidence type="ECO:0000256" key="6">
    <source>
        <dbReference type="ARBA" id="ARBA00013084"/>
    </source>
</evidence>
<evidence type="ECO:0000256" key="4">
    <source>
        <dbReference type="ARBA" id="ARBA00004586"/>
    </source>
</evidence>
<keyword evidence="7" id="KW-0644">Prostaglandin metabolism</keyword>
<evidence type="ECO:0000256" key="20">
    <source>
        <dbReference type="ARBA" id="ARBA00038872"/>
    </source>
</evidence>
<dbReference type="InterPro" id="IPR017972">
    <property type="entry name" value="Cyt_P450_CS"/>
</dbReference>
<dbReference type="STRING" id="9785.ENSLAFP00000015008"/>
<evidence type="ECO:0000256" key="15">
    <source>
        <dbReference type="ARBA" id="ARBA00023136"/>
    </source>
</evidence>
<dbReference type="PRINTS" id="PR00385">
    <property type="entry name" value="P450"/>
</dbReference>
<evidence type="ECO:0000256" key="1">
    <source>
        <dbReference type="ARBA" id="ARBA00001143"/>
    </source>
</evidence>
<evidence type="ECO:0000256" key="8">
    <source>
        <dbReference type="ARBA" id="ARBA00022585"/>
    </source>
</evidence>
<evidence type="ECO:0000256" key="22">
    <source>
        <dbReference type="ARBA" id="ARBA00042726"/>
    </source>
</evidence>
<keyword evidence="28" id="KW-1185">Reference proteome</keyword>
<dbReference type="SUPFAM" id="SSF48264">
    <property type="entry name" value="Cytochrome P450"/>
    <property type="match status" value="1"/>
</dbReference>
<keyword evidence="9 24" id="KW-0349">Heme</keyword>
<dbReference type="Proteomes" id="UP000007646">
    <property type="component" value="Unassembled WGS sequence"/>
</dbReference>
<keyword evidence="14 25" id="KW-0503">Monooxygenase</keyword>
<evidence type="ECO:0000256" key="9">
    <source>
        <dbReference type="ARBA" id="ARBA00022617"/>
    </source>
</evidence>
<name>G3TJS4_LOXAF</name>
<gene>
    <name evidence="27" type="primary">LOC100658793</name>
</gene>
<evidence type="ECO:0000256" key="13">
    <source>
        <dbReference type="ARBA" id="ARBA00023004"/>
    </source>
</evidence>
<keyword evidence="8" id="KW-0444">Lipid biosynthesis</keyword>
<evidence type="ECO:0000256" key="19">
    <source>
        <dbReference type="ARBA" id="ARBA00036475"/>
    </source>
</evidence>
<dbReference type="EC" id="4.2.1.152" evidence="6"/>
<dbReference type="EC" id="5.3.99.5" evidence="20"/>
<feature type="transmembrane region" description="Helical" evidence="26">
    <location>
        <begin position="213"/>
        <end position="233"/>
    </location>
</feature>
<evidence type="ECO:0000256" key="12">
    <source>
        <dbReference type="ARBA" id="ARBA00023002"/>
    </source>
</evidence>
<comment type="catalytic activity">
    <reaction evidence="17">
        <text>(15S)-hydroperoxy-(5Z,8Z,11Z,13E)-eicosatetraenoate + AH2 = (15S)-hydroxy-(5Z,8Z,11Z,13E)-eicosatetraenoate + A + H2O</text>
        <dbReference type="Rhea" id="RHEA:48856"/>
        <dbReference type="ChEBI" id="CHEBI:13193"/>
        <dbReference type="ChEBI" id="CHEBI:15377"/>
        <dbReference type="ChEBI" id="CHEBI:17499"/>
        <dbReference type="ChEBI" id="CHEBI:57409"/>
        <dbReference type="ChEBI" id="CHEBI:57446"/>
    </reaction>
    <physiologicalReaction direction="left-to-right" evidence="17">
        <dbReference type="Rhea" id="RHEA:48857"/>
    </physiologicalReaction>
</comment>
<feature type="transmembrane region" description="Helical" evidence="26">
    <location>
        <begin position="12"/>
        <end position="33"/>
    </location>
</feature>
<comment type="similarity">
    <text evidence="5 25">Belongs to the cytochrome P450 family.</text>
</comment>
<evidence type="ECO:0000256" key="17">
    <source>
        <dbReference type="ARBA" id="ARBA00036380"/>
    </source>
</evidence>
<evidence type="ECO:0000256" key="5">
    <source>
        <dbReference type="ARBA" id="ARBA00010617"/>
    </source>
</evidence>